<evidence type="ECO:0000313" key="1">
    <source>
        <dbReference type="EMBL" id="MDY5140009.1"/>
    </source>
</evidence>
<evidence type="ECO:0000313" key="4">
    <source>
        <dbReference type="Proteomes" id="UP001288320"/>
    </source>
</evidence>
<gene>
    <name evidence="1" type="ORF">R6G74_01580</name>
    <name evidence="2" type="ORF">R6P33_07365</name>
</gene>
<dbReference type="Proteomes" id="UP001284901">
    <property type="component" value="Unassembled WGS sequence"/>
</dbReference>
<comment type="caution">
    <text evidence="1">The sequence shown here is derived from an EMBL/GenBank/DDBJ whole genome shotgun (WGS) entry which is preliminary data.</text>
</comment>
<accession>A0AAW9HDY4</accession>
<protein>
    <submittedName>
        <fullName evidence="1">Uncharacterized protein</fullName>
    </submittedName>
</protein>
<evidence type="ECO:0000313" key="2">
    <source>
        <dbReference type="EMBL" id="MDY5146831.1"/>
    </source>
</evidence>
<dbReference type="EMBL" id="JAWNFV010000002">
    <property type="protein sequence ID" value="MDY5140009.1"/>
    <property type="molecule type" value="Genomic_DNA"/>
</dbReference>
<reference evidence="1 3" key="1">
    <citation type="submission" date="2023-10" db="EMBL/GenBank/DDBJ databases">
        <title>Whole Genome based description of the genera Actinobaculum and Actinotignum reveals a complex phylogenetic relationship within the species included in the genus Actinotignum.</title>
        <authorList>
            <person name="Jensen C.S."/>
            <person name="Dargis R."/>
            <person name="Kemp M."/>
            <person name="Christensen J.J."/>
        </authorList>
    </citation>
    <scope>NUCLEOTIDE SEQUENCE</scope>
    <source>
        <strain evidence="2 3">SLA_B089</strain>
        <strain evidence="1">SLA_B245</strain>
    </source>
</reference>
<dbReference type="Proteomes" id="UP001288320">
    <property type="component" value="Unassembled WGS sequence"/>
</dbReference>
<keyword evidence="3" id="KW-1185">Reference proteome</keyword>
<proteinExistence type="predicted"/>
<dbReference type="RefSeq" id="WP_016442791.1">
    <property type="nucleotide sequence ID" value="NZ_JASOHK010000029.1"/>
</dbReference>
<sequence length="124" mass="14701">MGHDNFFHPEEYSQFGVVWDYDNEHSDAVYEIAFSNGECYRAVYFTAFESDNAGELDIEMDDPRYDEFHVLVFEIREIIHDGPRRYSQYLSIDYRDFAERIIDITNNTVVYQVNPPKESEEAYG</sequence>
<organism evidence="1 4">
    <name type="scientific">Actinotignum timonense</name>
    <dbReference type="NCBI Taxonomy" id="1870995"/>
    <lineage>
        <taxon>Bacteria</taxon>
        <taxon>Bacillati</taxon>
        <taxon>Actinomycetota</taxon>
        <taxon>Actinomycetes</taxon>
        <taxon>Actinomycetales</taxon>
        <taxon>Actinomycetaceae</taxon>
        <taxon>Actinotignum</taxon>
    </lineage>
</organism>
<name>A0AAW9HDY4_9ACTO</name>
<dbReference type="EMBL" id="JAWNFY010000020">
    <property type="protein sequence ID" value="MDY5146831.1"/>
    <property type="molecule type" value="Genomic_DNA"/>
</dbReference>
<dbReference type="AlphaFoldDB" id="A0AAW9HDY4"/>
<evidence type="ECO:0000313" key="3">
    <source>
        <dbReference type="Proteomes" id="UP001284901"/>
    </source>
</evidence>